<protein>
    <submittedName>
        <fullName evidence="1">Uncharacterized protein</fullName>
    </submittedName>
</protein>
<evidence type="ECO:0000313" key="2">
    <source>
        <dbReference type="Proteomes" id="UP001165363"/>
    </source>
</evidence>
<organism evidence="1 2">
    <name type="scientific">Sphingomonas alba</name>
    <dbReference type="NCBI Taxonomy" id="2908208"/>
    <lineage>
        <taxon>Bacteria</taxon>
        <taxon>Pseudomonadati</taxon>
        <taxon>Pseudomonadota</taxon>
        <taxon>Alphaproteobacteria</taxon>
        <taxon>Sphingomonadales</taxon>
        <taxon>Sphingomonadaceae</taxon>
        <taxon>Sphingomonas</taxon>
    </lineage>
</organism>
<keyword evidence="2" id="KW-1185">Reference proteome</keyword>
<dbReference type="RefSeq" id="WP_249846447.1">
    <property type="nucleotide sequence ID" value="NZ_JAMGBD010000001.1"/>
</dbReference>
<proteinExistence type="predicted"/>
<gene>
    <name evidence="1" type="ORF">LZ536_00975</name>
</gene>
<accession>A0ABT0RIL5</accession>
<dbReference type="Proteomes" id="UP001165363">
    <property type="component" value="Unassembled WGS sequence"/>
</dbReference>
<dbReference type="EMBL" id="JAMGBD010000001">
    <property type="protein sequence ID" value="MCL6682478.1"/>
    <property type="molecule type" value="Genomic_DNA"/>
</dbReference>
<evidence type="ECO:0000313" key="1">
    <source>
        <dbReference type="EMBL" id="MCL6682478.1"/>
    </source>
</evidence>
<sequence>MKDRDIYLQRAAEARADADKATLANVRERCLRAESAWTVMAERAERTEKMRVAHEVAKASDAAKAAEAAAAAEPVA</sequence>
<name>A0ABT0RIL5_9SPHN</name>
<comment type="caution">
    <text evidence="1">The sequence shown here is derived from an EMBL/GenBank/DDBJ whole genome shotgun (WGS) entry which is preliminary data.</text>
</comment>
<reference evidence="1" key="1">
    <citation type="submission" date="2022-05" db="EMBL/GenBank/DDBJ databases">
        <authorList>
            <person name="Jo J.-H."/>
            <person name="Im W.-T."/>
        </authorList>
    </citation>
    <scope>NUCLEOTIDE SEQUENCE</scope>
    <source>
        <strain evidence="1">SE158</strain>
    </source>
</reference>